<proteinExistence type="predicted"/>
<evidence type="ECO:0000313" key="3">
    <source>
        <dbReference type="Proteomes" id="UP000051682"/>
    </source>
</evidence>
<dbReference type="Proteomes" id="UP000051682">
    <property type="component" value="Unassembled WGS sequence"/>
</dbReference>
<dbReference type="RefSeq" id="WP_056011626.1">
    <property type="nucleotide sequence ID" value="NZ_LLYZ01000002.1"/>
</dbReference>
<protein>
    <submittedName>
        <fullName evidence="2">Uncharacterized protein</fullName>
    </submittedName>
</protein>
<sequence>MKKKYVVLVITILLSASIYFLLFHKNKSLKFIPENADAIVLVDVKKVTRQYISELLTHPSEWLKDDKKNKSKISFSKSGVKIPDFLQIFHLKNTKISEWYTILEIEDKEKFSAFLKSRQFVNDGKDRFKNGRFFIQIEGEKCILGTSDQNLKNIGSPLSQKFRNKVLNADSFMQDSFGSISFISELRTRNFSIDLNEDEIEIKSSESSGDFKSLIADLESKTEFLKAELDQNNIKNISSVFNKNISDSLSVNSLKMSVNLEEINDTIISYGYDDNFNEIEKVSYQKIVQPNYELILQTSDADKTWNYFQQKKWINSQNQFTAIPFQPNTIYKNNNQISIKSTQRSVKNDDIKKQNYIFVKNNPLLFSVFKTFGNSYKEFFKNVDYIFCGNKSEDYLIKIKLKKNELPLILKL</sequence>
<keyword evidence="1" id="KW-1133">Transmembrane helix</keyword>
<accession>A0A0Q3KRY4</accession>
<feature type="transmembrane region" description="Helical" evidence="1">
    <location>
        <begin position="6"/>
        <end position="23"/>
    </location>
</feature>
<evidence type="ECO:0000256" key="1">
    <source>
        <dbReference type="SAM" id="Phobius"/>
    </source>
</evidence>
<keyword evidence="1" id="KW-0472">Membrane</keyword>
<evidence type="ECO:0000313" key="2">
    <source>
        <dbReference type="EMBL" id="KQK27140.1"/>
    </source>
</evidence>
<keyword evidence="3" id="KW-1185">Reference proteome</keyword>
<dbReference type="AlphaFoldDB" id="A0A0Q3KRY4"/>
<dbReference type="STRING" id="452084.AR438_02740"/>
<reference evidence="2 3" key="1">
    <citation type="submission" date="2015-10" db="EMBL/GenBank/DDBJ databases">
        <title>Chryseobacterium aquaticum genome.</title>
        <authorList>
            <person name="Newman J.D."/>
            <person name="Ferguson M.B."/>
            <person name="Miller J.R."/>
        </authorList>
    </citation>
    <scope>NUCLEOTIDE SEQUENCE [LARGE SCALE GENOMIC DNA]</scope>
    <source>
        <strain evidence="2 3">KCTC 12483</strain>
    </source>
</reference>
<keyword evidence="1" id="KW-0812">Transmembrane</keyword>
<name>A0A0Q3KRY4_9FLAO</name>
<organism evidence="2 3">
    <name type="scientific">Chryseobacterium aquaticum</name>
    <dbReference type="NCBI Taxonomy" id="452084"/>
    <lineage>
        <taxon>Bacteria</taxon>
        <taxon>Pseudomonadati</taxon>
        <taxon>Bacteroidota</taxon>
        <taxon>Flavobacteriia</taxon>
        <taxon>Flavobacteriales</taxon>
        <taxon>Weeksellaceae</taxon>
        <taxon>Chryseobacterium group</taxon>
        <taxon>Chryseobacterium</taxon>
    </lineage>
</organism>
<comment type="caution">
    <text evidence="2">The sequence shown here is derived from an EMBL/GenBank/DDBJ whole genome shotgun (WGS) entry which is preliminary data.</text>
</comment>
<dbReference type="EMBL" id="LLYZ01000002">
    <property type="protein sequence ID" value="KQK27140.1"/>
    <property type="molecule type" value="Genomic_DNA"/>
</dbReference>
<gene>
    <name evidence="2" type="ORF">AR438_02740</name>
</gene>
<dbReference type="OrthoDB" id="637901at2"/>